<dbReference type="WBParaSite" id="SPAL_0001231300.1">
    <property type="protein sequence ID" value="SPAL_0001231300.1"/>
    <property type="gene ID" value="SPAL_0001231300"/>
</dbReference>
<keyword evidence="1" id="KW-1185">Reference proteome</keyword>
<accession>A0A0N5C2V6</accession>
<evidence type="ECO:0000313" key="1">
    <source>
        <dbReference type="Proteomes" id="UP000046392"/>
    </source>
</evidence>
<proteinExistence type="predicted"/>
<dbReference type="AlphaFoldDB" id="A0A0N5C2V6"/>
<dbReference type="Proteomes" id="UP000046392">
    <property type="component" value="Unplaced"/>
</dbReference>
<sequence length="160" mass="18835">MKHKELHLSYCFDNNQVENNYHFILEDDNEEGGSVFEPTVVFNETLKKEECLKTIKEEKRSGYKILKIDVVSHLIDKNETDLTYLQFDLQWEDSKENERICTAFIGFASNMTRQCAIVECEWYDEETTTIKPTVKPSGRYLVISKMSKQIVEQISKFVKF</sequence>
<reference evidence="2" key="1">
    <citation type="submission" date="2017-02" db="UniProtKB">
        <authorList>
            <consortium name="WormBaseParasite"/>
        </authorList>
    </citation>
    <scope>IDENTIFICATION</scope>
</reference>
<protein>
    <submittedName>
        <fullName evidence="2">Uncharacterized protein</fullName>
    </submittedName>
</protein>
<evidence type="ECO:0000313" key="2">
    <source>
        <dbReference type="WBParaSite" id="SPAL_0001231300.1"/>
    </source>
</evidence>
<name>A0A0N5C2V6_STREA</name>
<organism evidence="1 2">
    <name type="scientific">Strongyloides papillosus</name>
    <name type="common">Intestinal threadworm</name>
    <dbReference type="NCBI Taxonomy" id="174720"/>
    <lineage>
        <taxon>Eukaryota</taxon>
        <taxon>Metazoa</taxon>
        <taxon>Ecdysozoa</taxon>
        <taxon>Nematoda</taxon>
        <taxon>Chromadorea</taxon>
        <taxon>Rhabditida</taxon>
        <taxon>Tylenchina</taxon>
        <taxon>Panagrolaimomorpha</taxon>
        <taxon>Strongyloidoidea</taxon>
        <taxon>Strongyloididae</taxon>
        <taxon>Strongyloides</taxon>
    </lineage>
</organism>